<dbReference type="Pfam" id="PF01451">
    <property type="entry name" value="LMWPc"/>
    <property type="match status" value="1"/>
</dbReference>
<dbReference type="InterPro" id="IPR023485">
    <property type="entry name" value="Ptyr_pPase"/>
</dbReference>
<dbReference type="SUPFAM" id="SSF52788">
    <property type="entry name" value="Phosphotyrosine protein phosphatases I"/>
    <property type="match status" value="1"/>
</dbReference>
<dbReference type="Proteomes" id="UP000006727">
    <property type="component" value="Chromosome 22"/>
</dbReference>
<dbReference type="PaxDb" id="3218-PP1S512_5V6.1"/>
<dbReference type="RefSeq" id="XP_024360046.1">
    <property type="nucleotide sequence ID" value="XM_024504278.2"/>
</dbReference>
<dbReference type="GeneID" id="112274635"/>
<accession>A0A2K1IND4</accession>
<dbReference type="RefSeq" id="XP_024360047.1">
    <property type="nucleotide sequence ID" value="XM_024504279.2"/>
</dbReference>
<dbReference type="EnsemblPlants" id="Pp3c22_13740V3.3">
    <property type="protein sequence ID" value="Pp3c22_13740V3.3"/>
    <property type="gene ID" value="Pp3c22_13740"/>
</dbReference>
<dbReference type="InterPro" id="IPR036196">
    <property type="entry name" value="Ptyr_pPase_sf"/>
</dbReference>
<protein>
    <recommendedName>
        <fullName evidence="1">Phosphotyrosine protein phosphatase I domain-containing protein</fullName>
    </recommendedName>
</protein>
<dbReference type="AlphaFoldDB" id="A0A2K1IND4"/>
<gene>
    <name evidence="3" type="primary">LOC112274635</name>
    <name evidence="2" type="ORF">PHYPA_027108</name>
</gene>
<dbReference type="Gramene" id="Pp3c22_13740V3.1">
    <property type="protein sequence ID" value="Pp3c22_13740V3.1"/>
    <property type="gene ID" value="Pp3c22_13740"/>
</dbReference>
<feature type="domain" description="Phosphotyrosine protein phosphatase I" evidence="1">
    <location>
        <begin position="215"/>
        <end position="333"/>
    </location>
</feature>
<name>A0A2K1IND4_PHYPA</name>
<dbReference type="Gene3D" id="3.40.50.2300">
    <property type="match status" value="1"/>
</dbReference>
<organism evidence="2">
    <name type="scientific">Physcomitrium patens</name>
    <name type="common">Spreading-leaved earth moss</name>
    <name type="synonym">Physcomitrella patens</name>
    <dbReference type="NCBI Taxonomy" id="3218"/>
    <lineage>
        <taxon>Eukaryota</taxon>
        <taxon>Viridiplantae</taxon>
        <taxon>Streptophyta</taxon>
        <taxon>Embryophyta</taxon>
        <taxon>Bryophyta</taxon>
        <taxon>Bryophytina</taxon>
        <taxon>Bryopsida</taxon>
        <taxon>Funariidae</taxon>
        <taxon>Funariales</taxon>
        <taxon>Funariaceae</taxon>
        <taxon>Physcomitrium</taxon>
    </lineage>
</organism>
<sequence>MSFGLPFRPHKFSSREVPTGNLVPFRLCGGRNAGGKHCTIFHKEGYEWRWRSLQVSFRTREEVFQSFVVFKAAEERRDYVGRRAGISGGTLLGAYISCVRPPQHHLYVHSAFYDDVPHKLEWRLLRQPPDETSNSTRCSPTVTECSGAADRHVNVAGSSNLTVRFDMDSSDQGKEEIMWANESVTTASSALAQWRSARTRSGQDVVDWGRYHLQVMFVDRSHRARARLAEGLFERIAAWNGFGLILYGHSCGISAIEGELPSMSYQGEGQRLGVARHVFKSPATTLDRSDLDSYDLIVAMDIEVRDEVLRLAASGPSNDISYANKVRLISEFATYGVGTTSLLEDSLLEMIQPDLPQACAALEVQPTYMSQYSKWRVMVATISMCCAGLIQFLMDAYPDDLPDYDPVD</sequence>
<dbReference type="RefSeq" id="XP_024360044.1">
    <property type="nucleotide sequence ID" value="XM_024504276.2"/>
</dbReference>
<dbReference type="Gramene" id="Pp3c22_13740V3.3">
    <property type="protein sequence ID" value="Pp3c22_13740V3.3"/>
    <property type="gene ID" value="Pp3c22_13740"/>
</dbReference>
<dbReference type="STRING" id="3218.A0A2K1IND4"/>
<evidence type="ECO:0000259" key="1">
    <source>
        <dbReference type="Pfam" id="PF01451"/>
    </source>
</evidence>
<proteinExistence type="predicted"/>
<keyword evidence="4" id="KW-1185">Reference proteome</keyword>
<dbReference type="EMBL" id="ABEU02000022">
    <property type="protein sequence ID" value="PNR30792.1"/>
    <property type="molecule type" value="Genomic_DNA"/>
</dbReference>
<evidence type="ECO:0000313" key="3">
    <source>
        <dbReference type="EnsemblPlants" id="Pp3c22_13740V3.1"/>
    </source>
</evidence>
<reference evidence="2 4" key="1">
    <citation type="journal article" date="2008" name="Science">
        <title>The Physcomitrella genome reveals evolutionary insights into the conquest of land by plants.</title>
        <authorList>
            <person name="Rensing S."/>
            <person name="Lang D."/>
            <person name="Zimmer A."/>
            <person name="Terry A."/>
            <person name="Salamov A."/>
            <person name="Shapiro H."/>
            <person name="Nishiyama T."/>
            <person name="Perroud P.-F."/>
            <person name="Lindquist E."/>
            <person name="Kamisugi Y."/>
            <person name="Tanahashi T."/>
            <person name="Sakakibara K."/>
            <person name="Fujita T."/>
            <person name="Oishi K."/>
            <person name="Shin-I T."/>
            <person name="Kuroki Y."/>
            <person name="Toyoda A."/>
            <person name="Suzuki Y."/>
            <person name="Hashimoto A."/>
            <person name="Yamaguchi K."/>
            <person name="Sugano A."/>
            <person name="Kohara Y."/>
            <person name="Fujiyama A."/>
            <person name="Anterola A."/>
            <person name="Aoki S."/>
            <person name="Ashton N."/>
            <person name="Barbazuk W.B."/>
            <person name="Barker E."/>
            <person name="Bennetzen J."/>
            <person name="Bezanilla M."/>
            <person name="Blankenship R."/>
            <person name="Cho S.H."/>
            <person name="Dutcher S."/>
            <person name="Estelle M."/>
            <person name="Fawcett J.A."/>
            <person name="Gundlach H."/>
            <person name="Hanada K."/>
            <person name="Heyl A."/>
            <person name="Hicks K.A."/>
            <person name="Hugh J."/>
            <person name="Lohr M."/>
            <person name="Mayer K."/>
            <person name="Melkozernov A."/>
            <person name="Murata T."/>
            <person name="Nelson D."/>
            <person name="Pils B."/>
            <person name="Prigge M."/>
            <person name="Reiss B."/>
            <person name="Renner T."/>
            <person name="Rombauts S."/>
            <person name="Rushton P."/>
            <person name="Sanderfoot A."/>
            <person name="Schween G."/>
            <person name="Shiu S.-H."/>
            <person name="Stueber K."/>
            <person name="Theodoulou F.L."/>
            <person name="Tu H."/>
            <person name="Van de Peer Y."/>
            <person name="Verrier P.J."/>
            <person name="Waters E."/>
            <person name="Wood A."/>
            <person name="Yang L."/>
            <person name="Cove D."/>
            <person name="Cuming A."/>
            <person name="Hasebe M."/>
            <person name="Lucas S."/>
            <person name="Mishler D.B."/>
            <person name="Reski R."/>
            <person name="Grigoriev I."/>
            <person name="Quatrano R.S."/>
            <person name="Boore J.L."/>
        </authorList>
    </citation>
    <scope>NUCLEOTIDE SEQUENCE [LARGE SCALE GENOMIC DNA]</scope>
    <source>
        <strain evidence="3 4">cv. Gransden 2004</strain>
    </source>
</reference>
<dbReference type="EnsemblPlants" id="Pp3c22_13740V3.1">
    <property type="protein sequence ID" value="Pp3c22_13740V3.1"/>
    <property type="gene ID" value="Pp3c22_13740"/>
</dbReference>
<evidence type="ECO:0000313" key="4">
    <source>
        <dbReference type="Proteomes" id="UP000006727"/>
    </source>
</evidence>
<reference evidence="2 4" key="2">
    <citation type="journal article" date="2018" name="Plant J.">
        <title>The Physcomitrella patens chromosome-scale assembly reveals moss genome structure and evolution.</title>
        <authorList>
            <person name="Lang D."/>
            <person name="Ullrich K.K."/>
            <person name="Murat F."/>
            <person name="Fuchs J."/>
            <person name="Jenkins J."/>
            <person name="Haas F.B."/>
            <person name="Piednoel M."/>
            <person name="Gundlach H."/>
            <person name="Van Bel M."/>
            <person name="Meyberg R."/>
            <person name="Vives C."/>
            <person name="Morata J."/>
            <person name="Symeonidi A."/>
            <person name="Hiss M."/>
            <person name="Muchero W."/>
            <person name="Kamisugi Y."/>
            <person name="Saleh O."/>
            <person name="Blanc G."/>
            <person name="Decker E.L."/>
            <person name="van Gessel N."/>
            <person name="Grimwood J."/>
            <person name="Hayes R.D."/>
            <person name="Graham S.W."/>
            <person name="Gunter L.E."/>
            <person name="McDaniel S.F."/>
            <person name="Hoernstein S.N.W."/>
            <person name="Larsson A."/>
            <person name="Li F.W."/>
            <person name="Perroud P.F."/>
            <person name="Phillips J."/>
            <person name="Ranjan P."/>
            <person name="Rokshar D.S."/>
            <person name="Rothfels C.J."/>
            <person name="Schneider L."/>
            <person name="Shu S."/>
            <person name="Stevenson D.W."/>
            <person name="Thummler F."/>
            <person name="Tillich M."/>
            <person name="Villarreal Aguilar J.C."/>
            <person name="Widiez T."/>
            <person name="Wong G.K."/>
            <person name="Wymore A."/>
            <person name="Zhang Y."/>
            <person name="Zimmer A.D."/>
            <person name="Quatrano R.S."/>
            <person name="Mayer K.F.X."/>
            <person name="Goodstein D."/>
            <person name="Casacuberta J.M."/>
            <person name="Vandepoele K."/>
            <person name="Reski R."/>
            <person name="Cuming A.C."/>
            <person name="Tuskan G.A."/>
            <person name="Maumus F."/>
            <person name="Salse J."/>
            <person name="Schmutz J."/>
            <person name="Rensing S.A."/>
        </authorList>
    </citation>
    <scope>NUCLEOTIDE SEQUENCE [LARGE SCALE GENOMIC DNA]</scope>
    <source>
        <strain evidence="3 4">cv. Gransden 2004</strain>
    </source>
</reference>
<dbReference type="RefSeq" id="XP_024360048.1">
    <property type="nucleotide sequence ID" value="XM_024504280.2"/>
</dbReference>
<dbReference type="OrthoDB" id="507543at2759"/>
<reference evidence="3" key="3">
    <citation type="submission" date="2020-12" db="UniProtKB">
        <authorList>
            <consortium name="EnsemblPlants"/>
        </authorList>
    </citation>
    <scope>IDENTIFICATION</scope>
</reference>
<dbReference type="RefSeq" id="XP_024360045.1">
    <property type="nucleotide sequence ID" value="XM_024504277.2"/>
</dbReference>
<evidence type="ECO:0000313" key="2">
    <source>
        <dbReference type="EMBL" id="PNR30792.1"/>
    </source>
</evidence>
<dbReference type="KEGG" id="ppp:112274635"/>
<dbReference type="EnsemblPlants" id="Pp3c22_13740V3.2">
    <property type="protein sequence ID" value="Pp3c22_13740V3.2"/>
    <property type="gene ID" value="Pp3c22_13740"/>
</dbReference>
<dbReference type="Gramene" id="Pp3c22_13740V3.2">
    <property type="protein sequence ID" value="Pp3c22_13740V3.2"/>
    <property type="gene ID" value="Pp3c22_13740"/>
</dbReference>